<reference evidence="4" key="1">
    <citation type="submission" date="2019-07" db="EMBL/GenBank/DDBJ databases">
        <title>Arthrobacter KR32 sp. nov., isolated from mountain cheese made of cows milk.</title>
        <authorList>
            <person name="Flegler A."/>
        </authorList>
    </citation>
    <scope>NUCLEOTIDE SEQUENCE [LARGE SCALE GENOMIC DNA]</scope>
    <source>
        <strain evidence="4">KR32</strain>
    </source>
</reference>
<sequence>MIPDEPAPDAPSRRSVGAPAERDGEVPGGPAGRGRLVLSVAAVACAVIGLIALAAILLTALLGGTVWPGFVLASYFCLPIAFLLMAALVVLSALARRRS</sequence>
<keyword evidence="4" id="KW-1185">Reference proteome</keyword>
<keyword evidence="2" id="KW-1133">Transmembrane helix</keyword>
<organism evidence="3 4">
    <name type="scientific">Arthrobacter bussei</name>
    <dbReference type="NCBI Taxonomy" id="2594179"/>
    <lineage>
        <taxon>Bacteria</taxon>
        <taxon>Bacillati</taxon>
        <taxon>Actinomycetota</taxon>
        <taxon>Actinomycetes</taxon>
        <taxon>Micrococcales</taxon>
        <taxon>Micrococcaceae</taxon>
        <taxon>Arthrobacter</taxon>
    </lineage>
</organism>
<gene>
    <name evidence="3" type="ORF">FNH21_14640</name>
</gene>
<feature type="transmembrane region" description="Helical" evidence="2">
    <location>
        <begin position="73"/>
        <end position="95"/>
    </location>
</feature>
<protein>
    <recommendedName>
        <fullName evidence="5">Multidrug ABC transporter ATPase</fullName>
    </recommendedName>
</protein>
<accession>A0A7X1NRY2</accession>
<evidence type="ECO:0000313" key="4">
    <source>
        <dbReference type="Proteomes" id="UP000326464"/>
    </source>
</evidence>
<dbReference type="Proteomes" id="UP000326464">
    <property type="component" value="Unassembled WGS sequence"/>
</dbReference>
<dbReference type="EMBL" id="VJXX01000006">
    <property type="protein sequence ID" value="MPY11939.1"/>
    <property type="molecule type" value="Genomic_DNA"/>
</dbReference>
<comment type="caution">
    <text evidence="3">The sequence shown here is derived from an EMBL/GenBank/DDBJ whole genome shotgun (WGS) entry which is preliminary data.</text>
</comment>
<evidence type="ECO:0000256" key="1">
    <source>
        <dbReference type="SAM" id="MobiDB-lite"/>
    </source>
</evidence>
<keyword evidence="2" id="KW-0812">Transmembrane</keyword>
<evidence type="ECO:0000313" key="3">
    <source>
        <dbReference type="EMBL" id="MPY11939.1"/>
    </source>
</evidence>
<dbReference type="AlphaFoldDB" id="A0A7X1NRY2"/>
<feature type="transmembrane region" description="Helical" evidence="2">
    <location>
        <begin position="36"/>
        <end position="61"/>
    </location>
</feature>
<dbReference type="RefSeq" id="WP_152816823.1">
    <property type="nucleotide sequence ID" value="NZ_VJXX01000006.1"/>
</dbReference>
<evidence type="ECO:0000256" key="2">
    <source>
        <dbReference type="SAM" id="Phobius"/>
    </source>
</evidence>
<proteinExistence type="predicted"/>
<feature type="region of interest" description="Disordered" evidence="1">
    <location>
        <begin position="1"/>
        <end position="31"/>
    </location>
</feature>
<dbReference type="OrthoDB" id="4955403at2"/>
<evidence type="ECO:0008006" key="5">
    <source>
        <dbReference type="Google" id="ProtNLM"/>
    </source>
</evidence>
<name>A0A7X1NRY2_9MICC</name>
<keyword evidence="2" id="KW-0472">Membrane</keyword>